<dbReference type="Pfam" id="PF14137">
    <property type="entry name" value="DUF4304"/>
    <property type="match status" value="1"/>
</dbReference>
<evidence type="ECO:0008006" key="3">
    <source>
        <dbReference type="Google" id="ProtNLM"/>
    </source>
</evidence>
<dbReference type="InterPro" id="IPR025412">
    <property type="entry name" value="DUF4304"/>
</dbReference>
<reference evidence="1 2" key="1">
    <citation type="submission" date="2016-07" db="EMBL/GenBank/DDBJ databases">
        <title>Caryophanon tenue genome sequencing.</title>
        <authorList>
            <person name="Verma A."/>
            <person name="Pal Y."/>
            <person name="Krishnamurthi S."/>
        </authorList>
    </citation>
    <scope>NUCLEOTIDE SEQUENCE [LARGE SCALE GENOMIC DNA]</scope>
    <source>
        <strain evidence="1 2">DSM 14152</strain>
    </source>
</reference>
<evidence type="ECO:0000313" key="2">
    <source>
        <dbReference type="Proteomes" id="UP000093199"/>
    </source>
</evidence>
<dbReference type="OrthoDB" id="6914375at2"/>
<organism evidence="1 2">
    <name type="scientific">Caryophanon tenue</name>
    <dbReference type="NCBI Taxonomy" id="33978"/>
    <lineage>
        <taxon>Bacteria</taxon>
        <taxon>Bacillati</taxon>
        <taxon>Bacillota</taxon>
        <taxon>Bacilli</taxon>
        <taxon>Bacillales</taxon>
        <taxon>Caryophanaceae</taxon>
        <taxon>Caryophanon</taxon>
    </lineage>
</organism>
<dbReference type="Proteomes" id="UP000093199">
    <property type="component" value="Unassembled WGS sequence"/>
</dbReference>
<sequence length="100" mass="11298">MVAALQRIVVPSLRADGFTGTFPHFRKMTGYPIDSFSFQFDRYGGGFVVEGAVCSTAGVMHEWGEHIPPHKVTTRDVSERLRLNEKSGQWFRYDLAETMA</sequence>
<name>A0A1C0YBM9_9BACL</name>
<gene>
    <name evidence="1" type="ORF">A6M13_03190</name>
</gene>
<dbReference type="STRING" id="33978.A6M13_03190"/>
<dbReference type="AlphaFoldDB" id="A0A1C0YBM9"/>
<protein>
    <recommendedName>
        <fullName evidence="3">DUF4304 domain-containing protein</fullName>
    </recommendedName>
</protein>
<dbReference type="RefSeq" id="WP_066545658.1">
    <property type="nucleotide sequence ID" value="NZ_MASJ01000023.1"/>
</dbReference>
<proteinExistence type="predicted"/>
<evidence type="ECO:0000313" key="1">
    <source>
        <dbReference type="EMBL" id="OCS84597.1"/>
    </source>
</evidence>
<comment type="caution">
    <text evidence="1">The sequence shown here is derived from an EMBL/GenBank/DDBJ whole genome shotgun (WGS) entry which is preliminary data.</text>
</comment>
<dbReference type="EMBL" id="MASJ01000023">
    <property type="protein sequence ID" value="OCS84597.1"/>
    <property type="molecule type" value="Genomic_DNA"/>
</dbReference>
<accession>A0A1C0YBM9</accession>
<keyword evidence="2" id="KW-1185">Reference proteome</keyword>